<feature type="region of interest" description="Disordered" evidence="1">
    <location>
        <begin position="1"/>
        <end position="28"/>
    </location>
</feature>
<proteinExistence type="predicted"/>
<dbReference type="AlphaFoldDB" id="A0A4P7NQW7"/>
<organism evidence="2 3">
    <name type="scientific">Pyricularia oryzae</name>
    <name type="common">Rice blast fungus</name>
    <name type="synonym">Magnaporthe oryzae</name>
    <dbReference type="NCBI Taxonomy" id="318829"/>
    <lineage>
        <taxon>Eukaryota</taxon>
        <taxon>Fungi</taxon>
        <taxon>Dikarya</taxon>
        <taxon>Ascomycota</taxon>
        <taxon>Pezizomycotina</taxon>
        <taxon>Sordariomycetes</taxon>
        <taxon>Sordariomycetidae</taxon>
        <taxon>Magnaporthales</taxon>
        <taxon>Pyriculariaceae</taxon>
        <taxon>Pyricularia</taxon>
    </lineage>
</organism>
<evidence type="ECO:0000313" key="2">
    <source>
        <dbReference type="EMBL" id="QBZ64801.1"/>
    </source>
</evidence>
<gene>
    <name evidence="2" type="ORF">PoMZ_06502</name>
</gene>
<dbReference type="Gene3D" id="3.80.10.10">
    <property type="entry name" value="Ribonuclease Inhibitor"/>
    <property type="match status" value="1"/>
</dbReference>
<dbReference type="Proteomes" id="UP000294847">
    <property type="component" value="Chromosome 6"/>
</dbReference>
<name>A0A4P7NQW7_PYROR</name>
<dbReference type="VEuPathDB" id="FungiDB:M_BR32_EuGene_00070611"/>
<dbReference type="SUPFAM" id="SSF52047">
    <property type="entry name" value="RNI-like"/>
    <property type="match status" value="1"/>
</dbReference>
<feature type="compositionally biased region" description="Polar residues" evidence="1">
    <location>
        <begin position="16"/>
        <end position="28"/>
    </location>
</feature>
<dbReference type="EMBL" id="CP034209">
    <property type="protein sequence ID" value="QBZ64801.1"/>
    <property type="molecule type" value="Genomic_DNA"/>
</dbReference>
<evidence type="ECO:0000313" key="3">
    <source>
        <dbReference type="Proteomes" id="UP000294847"/>
    </source>
</evidence>
<evidence type="ECO:0000256" key="1">
    <source>
        <dbReference type="SAM" id="MobiDB-lite"/>
    </source>
</evidence>
<accession>A0A4P7NQW7</accession>
<sequence>MAADGSRRSSPERAGSFSSIRESSSDLAQTFTHTKVSSYIADTDEVAVEDESPEPGNMVDVQYFPAISHRESNLSGNWFPADSFKGWKQINVKGKLASKSFGDLQTLDGAWNKAPLVLKKDGPKARTPGDAPIEKLPIEILNSIIGLLVLDLPPNGDRRNVDLISLLLTSKTLHTATLNSLYHKITIPHSKIFHKFLTHVKAHPALGTMVRRIDFSHLNPDLLFSTASERSQAQYLTKDTLLQCLELTPHLQEFLAQDKVDVDLDAAVLRKLFFGLPRLQAVDFCGSTSTFFTNEFTEVAKSEDWPERLPQLKRVSFHKCERLPSSVFEVLLPKLTTVTHLDVAGTRITNDALDSIPRTASITHLNLAKCKFLKADRVISFLKEHPAVQELQFLSVGTDAKTHQLFDEDSLSELIPILPKTLKSLSLKGSRMNKTHLKLLLPLTKYLEELALGRSLRLMDIQQLFMPPEEADLEEQLAWVPHTIKYLDLSDMWGNEVESSVLFNDSLLLKTATEPLAVIEFEAKVFNRVKNSKGALTRWGWRTSEISARSWLVRMSSDGDDGSRSWKMGARYWGMRKIPVAVSEVGGIYGSFMFGRNL</sequence>
<dbReference type="InterPro" id="IPR032675">
    <property type="entry name" value="LRR_dom_sf"/>
</dbReference>
<reference evidence="2 3" key="1">
    <citation type="journal article" date="2019" name="Mol. Biol. Evol.">
        <title>Blast fungal genomes show frequent chromosomal changes, gene gains and losses, and effector gene turnover.</title>
        <authorList>
            <person name="Gomez Luciano L.B."/>
            <person name="Jason Tsai I."/>
            <person name="Chuma I."/>
            <person name="Tosa Y."/>
            <person name="Chen Y.H."/>
            <person name="Li J.Y."/>
            <person name="Li M.Y."/>
            <person name="Jade Lu M.Y."/>
            <person name="Nakayashiki H."/>
            <person name="Li W.H."/>
        </authorList>
    </citation>
    <scope>NUCLEOTIDE SEQUENCE [LARGE SCALE GENOMIC DNA]</scope>
    <source>
        <strain evidence="2">MZ5-1-6</strain>
    </source>
</reference>
<feature type="compositionally biased region" description="Basic and acidic residues" evidence="1">
    <location>
        <begin position="1"/>
        <end position="11"/>
    </location>
</feature>
<dbReference type="OMA" id="TKQMNAE"/>
<protein>
    <submittedName>
        <fullName evidence="2">Uncharacterized protein</fullName>
    </submittedName>
</protein>